<dbReference type="InterPro" id="IPR016160">
    <property type="entry name" value="Ald_DH_CS_CYS"/>
</dbReference>
<dbReference type="PROSITE" id="PS00070">
    <property type="entry name" value="ALDEHYDE_DEHYDR_CYS"/>
    <property type="match status" value="1"/>
</dbReference>
<dbReference type="Gene3D" id="3.40.309.10">
    <property type="entry name" value="Aldehyde Dehydrogenase, Chain A, domain 2"/>
    <property type="match status" value="1"/>
</dbReference>
<dbReference type="SUPFAM" id="SSF53720">
    <property type="entry name" value="ALDH-like"/>
    <property type="match status" value="1"/>
</dbReference>
<evidence type="ECO:0000256" key="2">
    <source>
        <dbReference type="ARBA" id="ARBA00013051"/>
    </source>
</evidence>
<dbReference type="Gene3D" id="3.40.605.10">
    <property type="entry name" value="Aldehyde Dehydrogenase, Chain A, domain 1"/>
    <property type="match status" value="2"/>
</dbReference>
<dbReference type="PANTHER" id="PTHR43353">
    <property type="entry name" value="SUCCINATE-SEMIALDEHYDE DEHYDROGENASE, MITOCHONDRIAL"/>
    <property type="match status" value="1"/>
</dbReference>
<dbReference type="InterPro" id="IPR016162">
    <property type="entry name" value="Ald_DH_N"/>
</dbReference>
<evidence type="ECO:0000256" key="5">
    <source>
        <dbReference type="ARBA" id="ARBA00030806"/>
    </source>
</evidence>
<evidence type="ECO:0000313" key="8">
    <source>
        <dbReference type="Proteomes" id="UP000215914"/>
    </source>
</evidence>
<dbReference type="Proteomes" id="UP000215914">
    <property type="component" value="Unassembled WGS sequence"/>
</dbReference>
<protein>
    <recommendedName>
        <fullName evidence="3">Succinate-semialdehyde dehydrogenase, mitochondrial</fullName>
        <ecNumber evidence="2">1.2.1.24</ecNumber>
    </recommendedName>
    <alternativeName>
        <fullName evidence="5">NAD(+)-dependent succinic semialdehyde dehydrogenase</fullName>
    </alternativeName>
</protein>
<accession>A0A9K3JAZ4</accession>
<gene>
    <name evidence="7" type="ORF">HanXRQr2_Chr04g0186081</name>
</gene>
<dbReference type="InterPro" id="IPR050740">
    <property type="entry name" value="Aldehyde_DH_Superfamily"/>
</dbReference>
<evidence type="ECO:0000256" key="3">
    <source>
        <dbReference type="ARBA" id="ARBA00019842"/>
    </source>
</evidence>
<dbReference type="InterPro" id="IPR016161">
    <property type="entry name" value="Ald_DH/histidinol_DH"/>
</dbReference>
<organism evidence="7 8">
    <name type="scientific">Helianthus annuus</name>
    <name type="common">Common sunflower</name>
    <dbReference type="NCBI Taxonomy" id="4232"/>
    <lineage>
        <taxon>Eukaryota</taxon>
        <taxon>Viridiplantae</taxon>
        <taxon>Streptophyta</taxon>
        <taxon>Embryophyta</taxon>
        <taxon>Tracheophyta</taxon>
        <taxon>Spermatophyta</taxon>
        <taxon>Magnoliopsida</taxon>
        <taxon>eudicotyledons</taxon>
        <taxon>Gunneridae</taxon>
        <taxon>Pentapetalae</taxon>
        <taxon>asterids</taxon>
        <taxon>campanulids</taxon>
        <taxon>Asterales</taxon>
        <taxon>Asteraceae</taxon>
        <taxon>Asteroideae</taxon>
        <taxon>Heliantheae alliance</taxon>
        <taxon>Heliantheae</taxon>
        <taxon>Helianthus</taxon>
    </lineage>
</organism>
<dbReference type="EMBL" id="MNCJ02000319">
    <property type="protein sequence ID" value="KAF5811842.1"/>
    <property type="molecule type" value="Genomic_DNA"/>
</dbReference>
<evidence type="ECO:0000313" key="7">
    <source>
        <dbReference type="EMBL" id="KAF5811842.1"/>
    </source>
</evidence>
<proteinExistence type="inferred from homology"/>
<dbReference type="InterPro" id="IPR015590">
    <property type="entry name" value="Aldehyde_DH_dom"/>
</dbReference>
<dbReference type="Gramene" id="mRNA:HanXRQr2_Chr04g0186081">
    <property type="protein sequence ID" value="mRNA:HanXRQr2_Chr04g0186081"/>
    <property type="gene ID" value="HanXRQr2_Chr04g0186081"/>
</dbReference>
<dbReference type="Pfam" id="PF00171">
    <property type="entry name" value="Aldedh"/>
    <property type="match status" value="1"/>
</dbReference>
<comment type="caution">
    <text evidence="7">The sequence shown here is derived from an EMBL/GenBank/DDBJ whole genome shotgun (WGS) entry which is preliminary data.</text>
</comment>
<name>A0A9K3JAZ4_HELAN</name>
<dbReference type="InterPro" id="IPR016163">
    <property type="entry name" value="Ald_DH_C"/>
</dbReference>
<dbReference type="PANTHER" id="PTHR43353:SF5">
    <property type="entry name" value="SUCCINATE-SEMIALDEHYDE DEHYDROGENASE, MITOCHONDRIAL"/>
    <property type="match status" value="1"/>
</dbReference>
<comment type="similarity">
    <text evidence="1">Belongs to the aldehyde dehydrogenase family.</text>
</comment>
<sequence length="150" mass="16048">MCLLRFIVKGKGIQMQTTSKRSYCRGPVGVVGVITPWNFPIAKIARKVGPALACGCTMVIKPSELTPLTALALVRKITFTGSTIVGKKLMAGPSKTVKKVSLELGGNVPCIIFDDADLELAVKGSLSTKFNNTGQQCVCTNRILVQEGMY</sequence>
<keyword evidence="8" id="KW-1185">Reference proteome</keyword>
<reference evidence="7" key="2">
    <citation type="submission" date="2020-06" db="EMBL/GenBank/DDBJ databases">
        <title>Helianthus annuus Genome sequencing and assembly Release 2.</title>
        <authorList>
            <person name="Gouzy J."/>
            <person name="Langlade N."/>
            <person name="Munos S."/>
        </authorList>
    </citation>
    <scope>NUCLEOTIDE SEQUENCE</scope>
    <source>
        <tissue evidence="7">Leaves</tissue>
    </source>
</reference>
<dbReference type="EC" id="1.2.1.24" evidence="2"/>
<reference evidence="7" key="1">
    <citation type="journal article" date="2017" name="Nature">
        <title>The sunflower genome provides insights into oil metabolism, flowering and Asterid evolution.</title>
        <authorList>
            <person name="Badouin H."/>
            <person name="Gouzy J."/>
            <person name="Grassa C.J."/>
            <person name="Murat F."/>
            <person name="Staton S.E."/>
            <person name="Cottret L."/>
            <person name="Lelandais-Briere C."/>
            <person name="Owens G.L."/>
            <person name="Carrere S."/>
            <person name="Mayjonade B."/>
            <person name="Legrand L."/>
            <person name="Gill N."/>
            <person name="Kane N.C."/>
            <person name="Bowers J.E."/>
            <person name="Hubner S."/>
            <person name="Bellec A."/>
            <person name="Berard A."/>
            <person name="Berges H."/>
            <person name="Blanchet N."/>
            <person name="Boniface M.C."/>
            <person name="Brunel D."/>
            <person name="Catrice O."/>
            <person name="Chaidir N."/>
            <person name="Claudel C."/>
            <person name="Donnadieu C."/>
            <person name="Faraut T."/>
            <person name="Fievet G."/>
            <person name="Helmstetter N."/>
            <person name="King M."/>
            <person name="Knapp S.J."/>
            <person name="Lai Z."/>
            <person name="Le Paslier M.C."/>
            <person name="Lippi Y."/>
            <person name="Lorenzon L."/>
            <person name="Mandel J.R."/>
            <person name="Marage G."/>
            <person name="Marchand G."/>
            <person name="Marquand E."/>
            <person name="Bret-Mestries E."/>
            <person name="Morien E."/>
            <person name="Nambeesan S."/>
            <person name="Nguyen T."/>
            <person name="Pegot-Espagnet P."/>
            <person name="Pouilly N."/>
            <person name="Raftis F."/>
            <person name="Sallet E."/>
            <person name="Schiex T."/>
            <person name="Thomas J."/>
            <person name="Vandecasteele C."/>
            <person name="Vares D."/>
            <person name="Vear F."/>
            <person name="Vautrin S."/>
            <person name="Crespi M."/>
            <person name="Mangin B."/>
            <person name="Burke J.M."/>
            <person name="Salse J."/>
            <person name="Munos S."/>
            <person name="Vincourt P."/>
            <person name="Rieseberg L.H."/>
            <person name="Langlade N.B."/>
        </authorList>
    </citation>
    <scope>NUCLEOTIDE SEQUENCE</scope>
    <source>
        <tissue evidence="7">Leaves</tissue>
    </source>
</reference>
<evidence type="ECO:0000259" key="6">
    <source>
        <dbReference type="Pfam" id="PF00171"/>
    </source>
</evidence>
<dbReference type="AlphaFoldDB" id="A0A9K3JAZ4"/>
<feature type="domain" description="Aldehyde dehydrogenase" evidence="6">
    <location>
        <begin position="74"/>
        <end position="150"/>
    </location>
</feature>
<keyword evidence="4 7" id="KW-0560">Oxidoreductase</keyword>
<evidence type="ECO:0000256" key="4">
    <source>
        <dbReference type="ARBA" id="ARBA00023002"/>
    </source>
</evidence>
<evidence type="ECO:0000256" key="1">
    <source>
        <dbReference type="ARBA" id="ARBA00009986"/>
    </source>
</evidence>
<dbReference type="GO" id="GO:0004777">
    <property type="term" value="F:succinate-semialdehyde dehydrogenase (NAD+) activity"/>
    <property type="evidence" value="ECO:0007669"/>
    <property type="project" value="UniProtKB-EC"/>
</dbReference>